<evidence type="ECO:0000313" key="2">
    <source>
        <dbReference type="Proteomes" id="UP000662747"/>
    </source>
</evidence>
<dbReference type="Proteomes" id="UP000662747">
    <property type="component" value="Chromosome"/>
</dbReference>
<reference evidence="1 2" key="1">
    <citation type="submission" date="2021-02" db="EMBL/GenBank/DDBJ databases">
        <title>De Novo genome assembly of isolated myxobacteria.</title>
        <authorList>
            <person name="Stevens D.C."/>
        </authorList>
    </citation>
    <scope>NUCLEOTIDE SEQUENCE [LARGE SCALE GENOMIC DNA]</scope>
    <source>
        <strain evidence="2">SCPEA02</strain>
    </source>
</reference>
<organism evidence="1 2">
    <name type="scientific">Pyxidicoccus parkwayensis</name>
    <dbReference type="NCBI Taxonomy" id="2813578"/>
    <lineage>
        <taxon>Bacteria</taxon>
        <taxon>Pseudomonadati</taxon>
        <taxon>Myxococcota</taxon>
        <taxon>Myxococcia</taxon>
        <taxon>Myxococcales</taxon>
        <taxon>Cystobacterineae</taxon>
        <taxon>Myxococcaceae</taxon>
        <taxon>Pyxidicoccus</taxon>
    </lineage>
</organism>
<protein>
    <submittedName>
        <fullName evidence="1">Uncharacterized protein</fullName>
    </submittedName>
</protein>
<name>A0ABX7P5L9_9BACT</name>
<sequence>MLIIRREQMDAFRSEARRARARSVLELAPQSARDATPSTAEALARVEVGLESARSLGFLGPAHQERFALLSLRHGPGFESEPWAHAVLWDAGLTTDQRLVALEDASARHHEGRP</sequence>
<dbReference type="RefSeq" id="WP_206727230.1">
    <property type="nucleotide sequence ID" value="NZ_CP071090.1"/>
</dbReference>
<dbReference type="EMBL" id="CP071090">
    <property type="protein sequence ID" value="QSQ25677.1"/>
    <property type="molecule type" value="Genomic_DNA"/>
</dbReference>
<gene>
    <name evidence="1" type="ORF">JY651_12405</name>
</gene>
<evidence type="ECO:0000313" key="1">
    <source>
        <dbReference type="EMBL" id="QSQ25677.1"/>
    </source>
</evidence>
<accession>A0ABX7P5L9</accession>
<keyword evidence="2" id="KW-1185">Reference proteome</keyword>
<proteinExistence type="predicted"/>